<reference evidence="1" key="1">
    <citation type="journal article" date="2020" name="Stud. Mycol.">
        <title>101 Dothideomycetes genomes: a test case for predicting lifestyles and emergence of pathogens.</title>
        <authorList>
            <person name="Haridas S."/>
            <person name="Albert R."/>
            <person name="Binder M."/>
            <person name="Bloem J."/>
            <person name="Labutti K."/>
            <person name="Salamov A."/>
            <person name="Andreopoulos B."/>
            <person name="Baker S."/>
            <person name="Barry K."/>
            <person name="Bills G."/>
            <person name="Bluhm B."/>
            <person name="Cannon C."/>
            <person name="Castanera R."/>
            <person name="Culley D."/>
            <person name="Daum C."/>
            <person name="Ezra D."/>
            <person name="Gonzalez J."/>
            <person name="Henrissat B."/>
            <person name="Kuo A."/>
            <person name="Liang C."/>
            <person name="Lipzen A."/>
            <person name="Lutzoni F."/>
            <person name="Magnuson J."/>
            <person name="Mondo S."/>
            <person name="Nolan M."/>
            <person name="Ohm R."/>
            <person name="Pangilinan J."/>
            <person name="Park H.-J."/>
            <person name="Ramirez L."/>
            <person name="Alfaro M."/>
            <person name="Sun H."/>
            <person name="Tritt A."/>
            <person name="Yoshinaga Y."/>
            <person name="Zwiers L.-H."/>
            <person name="Turgeon B."/>
            <person name="Goodwin S."/>
            <person name="Spatafora J."/>
            <person name="Crous P."/>
            <person name="Grigoriev I."/>
        </authorList>
    </citation>
    <scope>NUCLEOTIDE SEQUENCE</scope>
    <source>
        <strain evidence="1">CBS 473.64</strain>
    </source>
</reference>
<gene>
    <name evidence="1" type="ORF">P280DRAFT_463175</name>
</gene>
<name>A0A6A6RHY6_9PLEO</name>
<dbReference type="EMBL" id="MU006816">
    <property type="protein sequence ID" value="KAF2634687.1"/>
    <property type="molecule type" value="Genomic_DNA"/>
</dbReference>
<dbReference type="InterPro" id="IPR029063">
    <property type="entry name" value="SAM-dependent_MTases_sf"/>
</dbReference>
<keyword evidence="2" id="KW-1185">Reference proteome</keyword>
<dbReference type="Gene3D" id="3.40.50.150">
    <property type="entry name" value="Vaccinia Virus protein VP39"/>
    <property type="match status" value="1"/>
</dbReference>
<protein>
    <recommendedName>
        <fullName evidence="3">S-adenosyl-L-methionine-dependent methyltransferase</fullName>
    </recommendedName>
</protein>
<proteinExistence type="predicted"/>
<dbReference type="Pfam" id="PF13489">
    <property type="entry name" value="Methyltransf_23"/>
    <property type="match status" value="1"/>
</dbReference>
<organism evidence="1 2">
    <name type="scientific">Massarina eburnea CBS 473.64</name>
    <dbReference type="NCBI Taxonomy" id="1395130"/>
    <lineage>
        <taxon>Eukaryota</taxon>
        <taxon>Fungi</taxon>
        <taxon>Dikarya</taxon>
        <taxon>Ascomycota</taxon>
        <taxon>Pezizomycotina</taxon>
        <taxon>Dothideomycetes</taxon>
        <taxon>Pleosporomycetidae</taxon>
        <taxon>Pleosporales</taxon>
        <taxon>Massarineae</taxon>
        <taxon>Massarinaceae</taxon>
        <taxon>Massarina</taxon>
    </lineage>
</organism>
<dbReference type="OrthoDB" id="417697at2759"/>
<dbReference type="SUPFAM" id="SSF53335">
    <property type="entry name" value="S-adenosyl-L-methionine-dependent methyltransferases"/>
    <property type="match status" value="1"/>
</dbReference>
<evidence type="ECO:0000313" key="2">
    <source>
        <dbReference type="Proteomes" id="UP000799753"/>
    </source>
</evidence>
<dbReference type="Proteomes" id="UP000799753">
    <property type="component" value="Unassembled WGS sequence"/>
</dbReference>
<accession>A0A6A6RHY6</accession>
<evidence type="ECO:0000313" key="1">
    <source>
        <dbReference type="EMBL" id="KAF2634687.1"/>
    </source>
</evidence>
<sequence length="275" mass="30517">MGKEYDNIMGRDEKEAHRLDKQFKAITTNIGYLVHPTAALGRTARVADVATGTAMFLTSLSTEYPEASLFGYDISPALFPPNGVPKNVQLDILDIKKPIPDNLRGTFDFVHIRLLIAAVEPSEWPSVVSNTASLLKPGGKLQWEEIDFFTSNYLRSKPQSTTNTAQKCLFKMTKNVDRFRAGFNTLAENMEKAGLGEVITDLVSNDRVPETRESLARNGIEVIMGFHGRMHEIGAPGAWSRAELEELEKGFEKDLESGAYVRYDIHIAIGTKPLA</sequence>
<dbReference type="AlphaFoldDB" id="A0A6A6RHY6"/>
<evidence type="ECO:0008006" key="3">
    <source>
        <dbReference type="Google" id="ProtNLM"/>
    </source>
</evidence>
<dbReference type="PANTHER" id="PTHR43591">
    <property type="entry name" value="METHYLTRANSFERASE"/>
    <property type="match status" value="1"/>
</dbReference>
<dbReference type="PANTHER" id="PTHR43591:SF50">
    <property type="entry name" value="METHYLTRANSFERASE DOMAIN-CONTAINING PROTEIN-RELATED"/>
    <property type="match status" value="1"/>
</dbReference>
<dbReference type="CDD" id="cd02440">
    <property type="entry name" value="AdoMet_MTases"/>
    <property type="match status" value="1"/>
</dbReference>